<evidence type="ECO:0000313" key="2">
    <source>
        <dbReference type="Proteomes" id="UP001055025"/>
    </source>
</evidence>
<keyword evidence="2" id="KW-1185">Reference proteome</keyword>
<organism evidence="1 2">
    <name type="scientific">Granulimonas faecalis</name>
    <dbReference type="NCBI Taxonomy" id="2894155"/>
    <lineage>
        <taxon>Bacteria</taxon>
        <taxon>Bacillati</taxon>
        <taxon>Actinomycetota</taxon>
        <taxon>Coriobacteriia</taxon>
        <taxon>Coriobacteriales</taxon>
        <taxon>Kribbibacteriaceae</taxon>
        <taxon>Granulimonas</taxon>
    </lineage>
</organism>
<protein>
    <submittedName>
        <fullName evidence="1">Uncharacterized protein</fullName>
    </submittedName>
</protein>
<reference evidence="1" key="1">
    <citation type="journal article" date="2022" name="Int. J. Syst. Evol. Microbiol.">
        <title>Granulimonas faecalis gen. nov., sp. nov., and Leptogranulimonas caecicola gen. nov., sp. nov., novel lactate-producing Atopobiaceae bacteria isolated from mouse intestines, and an emended description of the family Atopobiaceae.</title>
        <authorList>
            <person name="Morinaga K."/>
            <person name="Kusada H."/>
            <person name="Sakamoto S."/>
            <person name="Murakami T."/>
            <person name="Toyoda A."/>
            <person name="Mori H."/>
            <person name="Meng X.Y."/>
            <person name="Takashino M."/>
            <person name="Murotomi K."/>
            <person name="Tamaki H."/>
        </authorList>
    </citation>
    <scope>NUCLEOTIDE SEQUENCE</scope>
    <source>
        <strain evidence="1">OPF53</strain>
    </source>
</reference>
<dbReference type="EMBL" id="BQKC01000001">
    <property type="protein sequence ID" value="GJM56076.1"/>
    <property type="molecule type" value="Genomic_DNA"/>
</dbReference>
<sequence length="56" mass="5733">MGLGTLSGEKPMPQRPLAWGWACQSGRPAGSVASGRLPATMEPTLSAPGRVAARVD</sequence>
<proteinExistence type="predicted"/>
<dbReference type="Proteomes" id="UP001055025">
    <property type="component" value="Unassembled WGS sequence"/>
</dbReference>
<comment type="caution">
    <text evidence="1">The sequence shown here is derived from an EMBL/GenBank/DDBJ whole genome shotgun (WGS) entry which is preliminary data.</text>
</comment>
<name>A0AAV5B3D1_9ACTN</name>
<evidence type="ECO:0000313" key="1">
    <source>
        <dbReference type="EMBL" id="GJM56076.1"/>
    </source>
</evidence>
<gene>
    <name evidence="1" type="ORF">ATOP_17310</name>
</gene>
<accession>A0AAV5B3D1</accession>
<dbReference type="AlphaFoldDB" id="A0AAV5B3D1"/>